<protein>
    <submittedName>
        <fullName evidence="1">Uncharacterized protein</fullName>
    </submittedName>
</protein>
<organism evidence="1 2">
    <name type="scientific">Coniochaeta ligniaria NRRL 30616</name>
    <dbReference type="NCBI Taxonomy" id="1408157"/>
    <lineage>
        <taxon>Eukaryota</taxon>
        <taxon>Fungi</taxon>
        <taxon>Dikarya</taxon>
        <taxon>Ascomycota</taxon>
        <taxon>Pezizomycotina</taxon>
        <taxon>Sordariomycetes</taxon>
        <taxon>Sordariomycetidae</taxon>
        <taxon>Coniochaetales</taxon>
        <taxon>Coniochaetaceae</taxon>
        <taxon>Coniochaeta</taxon>
    </lineage>
</organism>
<evidence type="ECO:0000313" key="1">
    <source>
        <dbReference type="EMBL" id="OIW23314.1"/>
    </source>
</evidence>
<keyword evidence="2" id="KW-1185">Reference proteome</keyword>
<proteinExistence type="predicted"/>
<sequence>MRCSMPHNMMPSLFVALLMRFPRRSSPSQRQLSMPSPMQVLQNSTPACKPLQLRCQYRLNANTHSCWSYYMTPLLTSVTVRKISFSTHLVRKAVVSGTVNVAAHGRRLPHFPNTCRSLCRFPTTWI</sequence>
<accession>A0A1J7J734</accession>
<gene>
    <name evidence="1" type="ORF">CONLIGDRAFT_142220</name>
</gene>
<evidence type="ECO:0000313" key="2">
    <source>
        <dbReference type="Proteomes" id="UP000182658"/>
    </source>
</evidence>
<dbReference type="EMBL" id="KV875107">
    <property type="protein sequence ID" value="OIW23314.1"/>
    <property type="molecule type" value="Genomic_DNA"/>
</dbReference>
<dbReference type="Proteomes" id="UP000182658">
    <property type="component" value="Unassembled WGS sequence"/>
</dbReference>
<dbReference type="InParanoid" id="A0A1J7J734"/>
<reference evidence="1 2" key="1">
    <citation type="submission" date="2016-10" db="EMBL/GenBank/DDBJ databases">
        <title>Draft genome sequence of Coniochaeta ligniaria NRRL30616, a lignocellulolytic fungus for bioabatement of inhibitors in plant biomass hydrolysates.</title>
        <authorList>
            <consortium name="DOE Joint Genome Institute"/>
            <person name="Jimenez D.J."/>
            <person name="Hector R.E."/>
            <person name="Riley R."/>
            <person name="Sun H."/>
            <person name="Grigoriev I.V."/>
            <person name="Van Elsas J.D."/>
            <person name="Nichols N.N."/>
        </authorList>
    </citation>
    <scope>NUCLEOTIDE SEQUENCE [LARGE SCALE GENOMIC DNA]</scope>
    <source>
        <strain evidence="1 2">NRRL 30616</strain>
    </source>
</reference>
<dbReference type="AlphaFoldDB" id="A0A1J7J734"/>
<name>A0A1J7J734_9PEZI</name>